<dbReference type="AlphaFoldDB" id="A0A482W1C4"/>
<sequence length="104" mass="11665">GEPRALYFEYGLHGRTKVENIAEVVADVPVSSVNVKRQISTYNSYHQEIGRPGSLSTVYRRIEAFGLNSYRPTRRDVFLLLLPRRQPDFNGVELGETGPTNGIG</sequence>
<organism evidence="1 2">
    <name type="scientific">Asbolus verrucosus</name>
    <name type="common">Desert ironclad beetle</name>
    <dbReference type="NCBI Taxonomy" id="1661398"/>
    <lineage>
        <taxon>Eukaryota</taxon>
        <taxon>Metazoa</taxon>
        <taxon>Ecdysozoa</taxon>
        <taxon>Arthropoda</taxon>
        <taxon>Hexapoda</taxon>
        <taxon>Insecta</taxon>
        <taxon>Pterygota</taxon>
        <taxon>Neoptera</taxon>
        <taxon>Endopterygota</taxon>
        <taxon>Coleoptera</taxon>
        <taxon>Polyphaga</taxon>
        <taxon>Cucujiformia</taxon>
        <taxon>Tenebrionidae</taxon>
        <taxon>Pimeliinae</taxon>
        <taxon>Asbolus</taxon>
    </lineage>
</organism>
<protein>
    <submittedName>
        <fullName evidence="1">Uncharacterized protein</fullName>
    </submittedName>
</protein>
<gene>
    <name evidence="1" type="ORF">BDFB_011902</name>
</gene>
<keyword evidence="2" id="KW-1185">Reference proteome</keyword>
<comment type="caution">
    <text evidence="1">The sequence shown here is derived from an EMBL/GenBank/DDBJ whole genome shotgun (WGS) entry which is preliminary data.</text>
</comment>
<evidence type="ECO:0000313" key="1">
    <source>
        <dbReference type="EMBL" id="RZC38961.1"/>
    </source>
</evidence>
<name>A0A482W1C4_ASBVE</name>
<dbReference type="EMBL" id="QDEB01038584">
    <property type="protein sequence ID" value="RZC38961.1"/>
    <property type="molecule type" value="Genomic_DNA"/>
</dbReference>
<dbReference type="Proteomes" id="UP000292052">
    <property type="component" value="Unassembled WGS sequence"/>
</dbReference>
<feature type="non-terminal residue" evidence="1">
    <location>
        <position position="1"/>
    </location>
</feature>
<reference evidence="1 2" key="1">
    <citation type="submission" date="2017-03" db="EMBL/GenBank/DDBJ databases">
        <title>Genome of the blue death feigning beetle - Asbolus verrucosus.</title>
        <authorList>
            <person name="Rider S.D."/>
        </authorList>
    </citation>
    <scope>NUCLEOTIDE SEQUENCE [LARGE SCALE GENOMIC DNA]</scope>
    <source>
        <strain evidence="1">Butters</strain>
        <tissue evidence="1">Head and leg muscle</tissue>
    </source>
</reference>
<proteinExistence type="predicted"/>
<evidence type="ECO:0000313" key="2">
    <source>
        <dbReference type="Proteomes" id="UP000292052"/>
    </source>
</evidence>
<accession>A0A482W1C4</accession>